<keyword evidence="2" id="KW-0732">Signal</keyword>
<dbReference type="Proteomes" id="UP000199820">
    <property type="component" value="Unassembled WGS sequence"/>
</dbReference>
<dbReference type="STRING" id="1526.SAMN02910262_01930"/>
<dbReference type="PANTHER" id="PTHR39176:SF1">
    <property type="entry name" value="PERIPLASMIC PROTEIN"/>
    <property type="match status" value="1"/>
</dbReference>
<dbReference type="Gene3D" id="1.20.1270.180">
    <property type="match status" value="1"/>
</dbReference>
<accession>A0A1I0H1E7</accession>
<proteinExistence type="predicted"/>
<evidence type="ECO:0000256" key="2">
    <source>
        <dbReference type="SAM" id="SignalP"/>
    </source>
</evidence>
<feature type="chain" id="PRO_5038926631" description="Lysozyme inhibitor LprI-like N-terminal domain-containing protein" evidence="2">
    <location>
        <begin position="35"/>
        <end position="361"/>
    </location>
</feature>
<dbReference type="PANTHER" id="PTHR39176">
    <property type="entry name" value="PERIPLASMIC PROTEIN-RELATED"/>
    <property type="match status" value="1"/>
</dbReference>
<name>A0A1I0H1E7_9FIRM</name>
<dbReference type="PROSITE" id="PS51257">
    <property type="entry name" value="PROKAR_LIPOPROTEIN"/>
    <property type="match status" value="1"/>
</dbReference>
<dbReference type="EMBL" id="FOIL01000041">
    <property type="protein sequence ID" value="SET76640.1"/>
    <property type="molecule type" value="Genomic_DNA"/>
</dbReference>
<dbReference type="AlphaFoldDB" id="A0A1I0H1E7"/>
<evidence type="ECO:0000259" key="3">
    <source>
        <dbReference type="Pfam" id="PF07007"/>
    </source>
</evidence>
<evidence type="ECO:0000256" key="1">
    <source>
        <dbReference type="SAM" id="MobiDB-lite"/>
    </source>
</evidence>
<keyword evidence="5" id="KW-1185">Reference proteome</keyword>
<evidence type="ECO:0000313" key="5">
    <source>
        <dbReference type="Proteomes" id="UP000199820"/>
    </source>
</evidence>
<dbReference type="eggNOG" id="COG3755">
    <property type="taxonomic scope" value="Bacteria"/>
</dbReference>
<feature type="compositionally biased region" description="Low complexity" evidence="1">
    <location>
        <begin position="87"/>
        <end position="98"/>
    </location>
</feature>
<feature type="signal peptide" evidence="2">
    <location>
        <begin position="1"/>
        <end position="34"/>
    </location>
</feature>
<sequence>MDMKRERNRERRSGTRVRSILTCGVLTGVMVLSACGAAAGMAASSAAAQTPAEKTADETVSTAEAGSDAEASLVSDHDKTSESAQLSGDSEGASGSASSEEEDSTGETSAELDLSHDYSGEIKSKVASTATHSATLQEELRKIQKLSEQYDEVFSAAQAQVELNYVAEWSYELWDDELNSLWGRFRESAPKSTVDRVLKEQRNWNAMKKEAVILNIGPAEDGGSMYPMLESGYLKGITENRVYLLAEELAAVRNEKFTIPEKDIYGTYVDNQGTGEIYSSLVLRQGWENDNEALISIHRTGSLCGTFSERGKGTLAFVSDDKKTEGIITIDGWKGASFEVTKAEAGNGFQPGDRFRFEFVL</sequence>
<dbReference type="InterPro" id="IPR009739">
    <property type="entry name" value="LprI-like_N"/>
</dbReference>
<reference evidence="5" key="1">
    <citation type="submission" date="2016-10" db="EMBL/GenBank/DDBJ databases">
        <authorList>
            <person name="Varghese N."/>
            <person name="Submissions S."/>
        </authorList>
    </citation>
    <scope>NUCLEOTIDE SEQUENCE [LARGE SCALE GENOMIC DNA]</scope>
    <source>
        <strain evidence="5">KH1P1</strain>
    </source>
</reference>
<dbReference type="Pfam" id="PF07007">
    <property type="entry name" value="LprI"/>
    <property type="match status" value="1"/>
</dbReference>
<gene>
    <name evidence="4" type="ORF">SAMN04487771_10413</name>
</gene>
<evidence type="ECO:0000313" key="4">
    <source>
        <dbReference type="EMBL" id="SET76640.1"/>
    </source>
</evidence>
<feature type="domain" description="Lysozyme inhibitor LprI-like N-terminal" evidence="3">
    <location>
        <begin position="156"/>
        <end position="243"/>
    </location>
</feature>
<organism evidence="4 5">
    <name type="scientific">[Clostridium] aminophilum</name>
    <dbReference type="NCBI Taxonomy" id="1526"/>
    <lineage>
        <taxon>Bacteria</taxon>
        <taxon>Bacillati</taxon>
        <taxon>Bacillota</taxon>
        <taxon>Clostridia</taxon>
        <taxon>Lachnospirales</taxon>
        <taxon>Lachnospiraceae</taxon>
    </lineage>
</organism>
<dbReference type="OrthoDB" id="9791853at2"/>
<protein>
    <recommendedName>
        <fullName evidence="3">Lysozyme inhibitor LprI-like N-terminal domain-containing protein</fullName>
    </recommendedName>
</protein>
<feature type="region of interest" description="Disordered" evidence="1">
    <location>
        <begin position="40"/>
        <end position="112"/>
    </location>
</feature>